<name>A0AAW8TRL7_9ENTE</name>
<keyword evidence="1" id="KW-0067">ATP-binding</keyword>
<accession>A0AAW8TRL7</accession>
<protein>
    <submittedName>
        <fullName evidence="1">ATP-binding protein</fullName>
    </submittedName>
</protein>
<reference evidence="1" key="1">
    <citation type="submission" date="2023-03" db="EMBL/GenBank/DDBJ databases">
        <authorList>
            <person name="Shen W."/>
            <person name="Cai J."/>
        </authorList>
    </citation>
    <scope>NUCLEOTIDE SEQUENCE</scope>
    <source>
        <strain evidence="1">B245-2</strain>
    </source>
</reference>
<dbReference type="InterPro" id="IPR027417">
    <property type="entry name" value="P-loop_NTPase"/>
</dbReference>
<proteinExistence type="predicted"/>
<dbReference type="Pfam" id="PF13671">
    <property type="entry name" value="AAA_33"/>
    <property type="match status" value="1"/>
</dbReference>
<sequence length="203" mass="23927">MKKYLILLAGSPATGKSYLISQLMEKLSPTVLITPDDIKETLADNVGFDNLSQKAELEVDVWQFYYQLLDSYMRMGKRYVLSEYPFSDKQKMKLKILAATYQYEVITIRLDADFETLWQRRQKRDVQLDRHLSHIMSHYHFGDKLDDRSKADNHITRDAFLDIVTKRAYNQFQLGKLFELDVTDFSKVDYPTFINGLVEYLQK</sequence>
<comment type="caution">
    <text evidence="1">The sequence shown here is derived from an EMBL/GenBank/DDBJ whole genome shotgun (WGS) entry which is preliminary data.</text>
</comment>
<evidence type="ECO:0000313" key="2">
    <source>
        <dbReference type="Proteomes" id="UP001255696"/>
    </source>
</evidence>
<dbReference type="GO" id="GO:0005524">
    <property type="term" value="F:ATP binding"/>
    <property type="evidence" value="ECO:0007669"/>
    <property type="project" value="UniProtKB-KW"/>
</dbReference>
<dbReference type="AlphaFoldDB" id="A0AAW8TRL7"/>
<dbReference type="SUPFAM" id="SSF52540">
    <property type="entry name" value="P-loop containing nucleoside triphosphate hydrolases"/>
    <property type="match status" value="1"/>
</dbReference>
<keyword evidence="1" id="KW-0547">Nucleotide-binding</keyword>
<organism evidence="1 2">
    <name type="scientific">Enterococcus cecorum</name>
    <dbReference type="NCBI Taxonomy" id="44008"/>
    <lineage>
        <taxon>Bacteria</taxon>
        <taxon>Bacillati</taxon>
        <taxon>Bacillota</taxon>
        <taxon>Bacilli</taxon>
        <taxon>Lactobacillales</taxon>
        <taxon>Enterococcaceae</taxon>
        <taxon>Enterococcus</taxon>
    </lineage>
</organism>
<evidence type="ECO:0000313" key="1">
    <source>
        <dbReference type="EMBL" id="MDT2796404.1"/>
    </source>
</evidence>
<dbReference type="Gene3D" id="3.40.50.300">
    <property type="entry name" value="P-loop containing nucleotide triphosphate hydrolases"/>
    <property type="match status" value="1"/>
</dbReference>
<dbReference type="EMBL" id="JARQBI010000006">
    <property type="protein sequence ID" value="MDT2796404.1"/>
    <property type="molecule type" value="Genomic_DNA"/>
</dbReference>
<dbReference type="RefSeq" id="WP_047242765.1">
    <property type="nucleotide sequence ID" value="NZ_CP010060.1"/>
</dbReference>
<dbReference type="Proteomes" id="UP001255696">
    <property type="component" value="Unassembled WGS sequence"/>
</dbReference>
<gene>
    <name evidence="1" type="ORF">P7H47_03825</name>
</gene>